<proteinExistence type="predicted"/>
<dbReference type="AlphaFoldDB" id="A0A9W9Z4L7"/>
<comment type="caution">
    <text evidence="1">The sequence shown here is derived from an EMBL/GenBank/DDBJ whole genome shotgun (WGS) entry which is preliminary data.</text>
</comment>
<reference evidence="1" key="1">
    <citation type="submission" date="2023-01" db="EMBL/GenBank/DDBJ databases">
        <title>Genome assembly of the deep-sea coral Lophelia pertusa.</title>
        <authorList>
            <person name="Herrera S."/>
            <person name="Cordes E."/>
        </authorList>
    </citation>
    <scope>NUCLEOTIDE SEQUENCE</scope>
    <source>
        <strain evidence="1">USNM1676648</strain>
        <tissue evidence="1">Polyp</tissue>
    </source>
</reference>
<name>A0A9W9Z4L7_9CNID</name>
<dbReference type="Proteomes" id="UP001163046">
    <property type="component" value="Unassembled WGS sequence"/>
</dbReference>
<gene>
    <name evidence="1" type="ORF">OS493_001746</name>
</gene>
<accession>A0A9W9Z4L7</accession>
<evidence type="ECO:0000313" key="2">
    <source>
        <dbReference type="Proteomes" id="UP001163046"/>
    </source>
</evidence>
<evidence type="ECO:0000313" key="1">
    <source>
        <dbReference type="EMBL" id="KAJ7375017.1"/>
    </source>
</evidence>
<organism evidence="1 2">
    <name type="scientific">Desmophyllum pertusum</name>
    <dbReference type="NCBI Taxonomy" id="174260"/>
    <lineage>
        <taxon>Eukaryota</taxon>
        <taxon>Metazoa</taxon>
        <taxon>Cnidaria</taxon>
        <taxon>Anthozoa</taxon>
        <taxon>Hexacorallia</taxon>
        <taxon>Scleractinia</taxon>
        <taxon>Caryophylliina</taxon>
        <taxon>Caryophylliidae</taxon>
        <taxon>Desmophyllum</taxon>
    </lineage>
</organism>
<dbReference type="EMBL" id="MU826826">
    <property type="protein sequence ID" value="KAJ7375017.1"/>
    <property type="molecule type" value="Genomic_DNA"/>
</dbReference>
<sequence>MDESEGCKKKLRILCTEAASPQGYCESRPPLYGWLLGMETKQRDGTAKESALLNQKTSKCEEWERQKLVHKFSGLGRIIWLENCAKTMPISVSLSKHGEKHDK</sequence>
<protein>
    <submittedName>
        <fullName evidence="1">Uncharacterized protein</fullName>
    </submittedName>
</protein>
<keyword evidence="2" id="KW-1185">Reference proteome</keyword>